<feature type="region of interest" description="Disordered" evidence="1">
    <location>
        <begin position="592"/>
        <end position="675"/>
    </location>
</feature>
<feature type="region of interest" description="Disordered" evidence="1">
    <location>
        <begin position="326"/>
        <end position="365"/>
    </location>
</feature>
<feature type="region of interest" description="Disordered" evidence="1">
    <location>
        <begin position="439"/>
        <end position="465"/>
    </location>
</feature>
<name>A0A423WF57_9PEZI</name>
<feature type="region of interest" description="Disordered" evidence="1">
    <location>
        <begin position="403"/>
        <end position="427"/>
    </location>
</feature>
<evidence type="ECO:0000313" key="4">
    <source>
        <dbReference type="Proteomes" id="UP000283895"/>
    </source>
</evidence>
<keyword evidence="4" id="KW-1185">Reference proteome</keyword>
<feature type="compositionally biased region" description="Low complexity" evidence="1">
    <location>
        <begin position="640"/>
        <end position="652"/>
    </location>
</feature>
<comment type="caution">
    <text evidence="3">The sequence shown here is derived from an EMBL/GenBank/DDBJ whole genome shotgun (WGS) entry which is preliminary data.</text>
</comment>
<feature type="compositionally biased region" description="Polar residues" evidence="1">
    <location>
        <begin position="326"/>
        <end position="336"/>
    </location>
</feature>
<sequence length="675" mass="68711">MHPTTVSNRLLAATAMLQISSAAPLQMPVDLSDIYIKPNLPPVEDPSTSIGTGAPSARPTGVFADLVNDVSARNLRGTRIGTTSGGSSGESSEPAGSKSKTSGLLDTVEPFAASWLGKNIGDQIGGAIGLTSSETTSAAVAARETTVSTNKERRKVKSGSGSGSGSGNSGSSIGGSVFNTGKDLVTGTVINGASQIGGDYIADAVESAVAPASTTDTASAKQRRSGSNSPWISTRQVDKEQVIIESGKEIAEDTEGFQKYPRKVKSSKGNGSTGSSSSSGSNSGSSTGGGLWDIGKDLVTGTLLNGASQVGGDYFASGVESAMAPASTTDAASAQNQRRKVKSSKGSGSTGSSSSSGSNSGSSTGGGLWNIGKDLVTGTLLNGASQVGGDYFASEVESAMAPASTTEAAAARKRSSDGEEALPSDWDKEIRIGIVEPTILKEADSFDPEDSPSPTPTSIRAEKRKSGFGSLAKTFGKDVFEQGASGLAGDWLASEAESALGMGNSAATPTAAASQKRGLAGKLASKTGKKAASKITHDETKNKTDDSKDDFKSEVEDLKNKLMDFLSGDGDEDDSDSKMLRRSVAGALLNIAEESVQKRSSIPIDEPLEPLPSELEQRSPQGLFSLSKGVLKMVDHAQPDSSSSADDGSDNGNGNGEQAVNISMDVAKRSPEAAS</sequence>
<feature type="compositionally biased region" description="Low complexity" evidence="1">
    <location>
        <begin position="89"/>
        <end position="100"/>
    </location>
</feature>
<evidence type="ECO:0000256" key="2">
    <source>
        <dbReference type="SAM" id="SignalP"/>
    </source>
</evidence>
<accession>A0A423WF57</accession>
<feature type="signal peptide" evidence="2">
    <location>
        <begin position="1"/>
        <end position="22"/>
    </location>
</feature>
<evidence type="ECO:0000256" key="1">
    <source>
        <dbReference type="SAM" id="MobiDB-lite"/>
    </source>
</evidence>
<feature type="region of interest" description="Disordered" evidence="1">
    <location>
        <begin position="213"/>
        <end position="235"/>
    </location>
</feature>
<feature type="region of interest" description="Disordered" evidence="1">
    <location>
        <begin position="141"/>
        <end position="176"/>
    </location>
</feature>
<feature type="compositionally biased region" description="Low complexity" evidence="1">
    <location>
        <begin position="267"/>
        <end position="285"/>
    </location>
</feature>
<feature type="region of interest" description="Disordered" evidence="1">
    <location>
        <begin position="248"/>
        <end position="288"/>
    </location>
</feature>
<dbReference type="OrthoDB" id="10657426at2759"/>
<gene>
    <name evidence="3" type="ORF">VMCG_05550</name>
</gene>
<feature type="region of interest" description="Disordered" evidence="1">
    <location>
        <begin position="74"/>
        <end position="103"/>
    </location>
</feature>
<keyword evidence="2" id="KW-0732">Signal</keyword>
<dbReference type="AlphaFoldDB" id="A0A423WF57"/>
<feature type="compositionally biased region" description="Basic and acidic residues" evidence="1">
    <location>
        <begin position="666"/>
        <end position="675"/>
    </location>
</feature>
<feature type="compositionally biased region" description="Low complexity" evidence="1">
    <location>
        <begin position="344"/>
        <end position="362"/>
    </location>
</feature>
<organism evidence="3 4">
    <name type="scientific">Cytospora schulzeri</name>
    <dbReference type="NCBI Taxonomy" id="448051"/>
    <lineage>
        <taxon>Eukaryota</taxon>
        <taxon>Fungi</taxon>
        <taxon>Dikarya</taxon>
        <taxon>Ascomycota</taxon>
        <taxon>Pezizomycotina</taxon>
        <taxon>Sordariomycetes</taxon>
        <taxon>Sordariomycetidae</taxon>
        <taxon>Diaporthales</taxon>
        <taxon>Cytosporaceae</taxon>
        <taxon>Cytospora</taxon>
    </lineage>
</organism>
<proteinExistence type="predicted"/>
<evidence type="ECO:0000313" key="3">
    <source>
        <dbReference type="EMBL" id="ROW01895.1"/>
    </source>
</evidence>
<feature type="region of interest" description="Disordered" evidence="1">
    <location>
        <begin position="501"/>
        <end position="552"/>
    </location>
</feature>
<feature type="chain" id="PRO_5019100603" evidence="2">
    <location>
        <begin position="23"/>
        <end position="675"/>
    </location>
</feature>
<feature type="compositionally biased region" description="Basic and acidic residues" evidence="1">
    <location>
        <begin position="535"/>
        <end position="552"/>
    </location>
</feature>
<dbReference type="EMBL" id="LKEA01000018">
    <property type="protein sequence ID" value="ROW01895.1"/>
    <property type="molecule type" value="Genomic_DNA"/>
</dbReference>
<protein>
    <submittedName>
        <fullName evidence="3">Uncharacterized protein</fullName>
    </submittedName>
</protein>
<dbReference type="Proteomes" id="UP000283895">
    <property type="component" value="Unassembled WGS sequence"/>
</dbReference>
<reference evidence="3 4" key="1">
    <citation type="submission" date="2015-09" db="EMBL/GenBank/DDBJ databases">
        <title>Host preference determinants of Valsa canker pathogens revealed by comparative genomics.</title>
        <authorList>
            <person name="Yin Z."/>
            <person name="Huang L."/>
        </authorList>
    </citation>
    <scope>NUCLEOTIDE SEQUENCE [LARGE SCALE GENOMIC DNA]</scope>
    <source>
        <strain evidence="3 4">03-1</strain>
    </source>
</reference>